<accession>R8BBU9</accession>
<keyword evidence="2" id="KW-0134">Cell wall</keyword>
<evidence type="ECO:0000259" key="10">
    <source>
        <dbReference type="Pfam" id="PF00082"/>
    </source>
</evidence>
<keyword evidence="14" id="KW-1185">Reference proteome</keyword>
<evidence type="ECO:0000256" key="2">
    <source>
        <dbReference type="ARBA" id="ARBA00022512"/>
    </source>
</evidence>
<dbReference type="OrthoDB" id="10256524at2759"/>
<dbReference type="GeneID" id="19328532"/>
<evidence type="ECO:0000256" key="1">
    <source>
        <dbReference type="ARBA" id="ARBA00011073"/>
    </source>
</evidence>
<proteinExistence type="inferred from homology"/>
<dbReference type="PANTHER" id="PTHR43806">
    <property type="entry name" value="PEPTIDASE S8"/>
    <property type="match status" value="1"/>
</dbReference>
<dbReference type="GO" id="GO:0004252">
    <property type="term" value="F:serine-type endopeptidase activity"/>
    <property type="evidence" value="ECO:0007669"/>
    <property type="project" value="UniProtKB-UniRule"/>
</dbReference>
<dbReference type="Gene3D" id="3.50.30.30">
    <property type="match status" value="1"/>
</dbReference>
<dbReference type="PROSITE" id="PS00137">
    <property type="entry name" value="SUBTILASE_HIS"/>
    <property type="match status" value="1"/>
</dbReference>
<feature type="active site" description="Charge relay system" evidence="7 8">
    <location>
        <position position="146"/>
    </location>
</feature>
<comment type="similarity">
    <text evidence="1 8">Belongs to the peptidase S8 family.</text>
</comment>
<evidence type="ECO:0000256" key="4">
    <source>
        <dbReference type="ARBA" id="ARBA00022729"/>
    </source>
</evidence>
<keyword evidence="5 8" id="KW-0378">Hydrolase</keyword>
<name>R8BBU9_PHAM7</name>
<feature type="active site" description="Charge relay system" evidence="7 8">
    <location>
        <position position="196"/>
    </location>
</feature>
<dbReference type="PANTHER" id="PTHR43806:SF66">
    <property type="entry name" value="SERIN ENDOPEPTIDASE"/>
    <property type="match status" value="1"/>
</dbReference>
<dbReference type="InterPro" id="IPR022398">
    <property type="entry name" value="Peptidase_S8_His-AS"/>
</dbReference>
<evidence type="ECO:0000259" key="12">
    <source>
        <dbReference type="Pfam" id="PF06280"/>
    </source>
</evidence>
<dbReference type="InterPro" id="IPR003137">
    <property type="entry name" value="PA_domain"/>
</dbReference>
<evidence type="ECO:0000256" key="8">
    <source>
        <dbReference type="PROSITE-ProRule" id="PRU01240"/>
    </source>
</evidence>
<protein>
    <submittedName>
        <fullName evidence="13">Putative serin endopeptidase protein</fullName>
    </submittedName>
</protein>
<dbReference type="GO" id="GO:0016020">
    <property type="term" value="C:membrane"/>
    <property type="evidence" value="ECO:0007669"/>
    <property type="project" value="InterPro"/>
</dbReference>
<keyword evidence="4 9" id="KW-0732">Signal</keyword>
<dbReference type="InterPro" id="IPR036852">
    <property type="entry name" value="Peptidase_S8/S53_dom_sf"/>
</dbReference>
<keyword evidence="6 8" id="KW-0720">Serine protease</keyword>
<dbReference type="PROSITE" id="PS51892">
    <property type="entry name" value="SUBTILASE"/>
    <property type="match status" value="1"/>
</dbReference>
<dbReference type="InterPro" id="IPR013783">
    <property type="entry name" value="Ig-like_fold"/>
</dbReference>
<dbReference type="InterPro" id="IPR010435">
    <property type="entry name" value="C5a/SBT2-like_Fn3"/>
</dbReference>
<dbReference type="AlphaFoldDB" id="R8BBU9"/>
<dbReference type="Gene3D" id="2.60.40.10">
    <property type="entry name" value="Immunoglobulins"/>
    <property type="match status" value="1"/>
</dbReference>
<dbReference type="GO" id="GO:0006508">
    <property type="term" value="P:proteolysis"/>
    <property type="evidence" value="ECO:0007669"/>
    <property type="project" value="UniProtKB-KW"/>
</dbReference>
<dbReference type="Pfam" id="PF00082">
    <property type="entry name" value="Peptidase_S8"/>
    <property type="match status" value="1"/>
</dbReference>
<dbReference type="InterPro" id="IPR034187">
    <property type="entry name" value="Peptidases_S8_5"/>
</dbReference>
<keyword evidence="2" id="KW-0964">Secreted</keyword>
<gene>
    <name evidence="13" type="ORF">UCRPA7_7747</name>
</gene>
<dbReference type="InterPro" id="IPR023828">
    <property type="entry name" value="Peptidase_S8_Ser-AS"/>
</dbReference>
<dbReference type="SUPFAM" id="SSF52025">
    <property type="entry name" value="PA domain"/>
    <property type="match status" value="1"/>
</dbReference>
<feature type="chain" id="PRO_5004451880" evidence="9">
    <location>
        <begin position="18"/>
        <end position="865"/>
    </location>
</feature>
<evidence type="ECO:0000256" key="3">
    <source>
        <dbReference type="ARBA" id="ARBA00022670"/>
    </source>
</evidence>
<dbReference type="Gene3D" id="3.40.50.200">
    <property type="entry name" value="Peptidase S8/S53 domain"/>
    <property type="match status" value="1"/>
</dbReference>
<dbReference type="PRINTS" id="PR00723">
    <property type="entry name" value="SUBTILISIN"/>
</dbReference>
<dbReference type="PROSITE" id="PS00138">
    <property type="entry name" value="SUBTILASE_SER"/>
    <property type="match status" value="1"/>
</dbReference>
<dbReference type="Pfam" id="PF02225">
    <property type="entry name" value="PA"/>
    <property type="match status" value="1"/>
</dbReference>
<organism evidence="13 14">
    <name type="scientific">Phaeoacremonium minimum (strain UCR-PA7)</name>
    <name type="common">Esca disease fungus</name>
    <name type="synonym">Togninia minima</name>
    <dbReference type="NCBI Taxonomy" id="1286976"/>
    <lineage>
        <taxon>Eukaryota</taxon>
        <taxon>Fungi</taxon>
        <taxon>Dikarya</taxon>
        <taxon>Ascomycota</taxon>
        <taxon>Pezizomycotina</taxon>
        <taxon>Sordariomycetes</taxon>
        <taxon>Sordariomycetidae</taxon>
        <taxon>Togniniales</taxon>
        <taxon>Togniniaceae</taxon>
        <taxon>Phaeoacremonium</taxon>
    </lineage>
</organism>
<dbReference type="Pfam" id="PF06280">
    <property type="entry name" value="fn3_5"/>
    <property type="match status" value="1"/>
</dbReference>
<feature type="domain" description="PA" evidence="11">
    <location>
        <begin position="364"/>
        <end position="432"/>
    </location>
</feature>
<dbReference type="InterPro" id="IPR000209">
    <property type="entry name" value="Peptidase_S8/S53_dom"/>
</dbReference>
<feature type="active site" description="Charge relay system" evidence="7 8">
    <location>
        <position position="512"/>
    </location>
</feature>
<feature type="signal peptide" evidence="9">
    <location>
        <begin position="1"/>
        <end position="17"/>
    </location>
</feature>
<dbReference type="SUPFAM" id="SSF52743">
    <property type="entry name" value="Subtilisin-like"/>
    <property type="match status" value="1"/>
</dbReference>
<dbReference type="CDD" id="cd02124">
    <property type="entry name" value="PA_PoS1_like"/>
    <property type="match status" value="1"/>
</dbReference>
<keyword evidence="3 8" id="KW-0645">Protease</keyword>
<evidence type="ECO:0000256" key="7">
    <source>
        <dbReference type="PIRSR" id="PIRSR615500-1"/>
    </source>
</evidence>
<evidence type="ECO:0000259" key="11">
    <source>
        <dbReference type="Pfam" id="PF02225"/>
    </source>
</evidence>
<dbReference type="Proteomes" id="UP000014074">
    <property type="component" value="Unassembled WGS sequence"/>
</dbReference>
<evidence type="ECO:0000313" key="13">
    <source>
        <dbReference type="EMBL" id="EON96749.1"/>
    </source>
</evidence>
<dbReference type="InterPro" id="IPR046450">
    <property type="entry name" value="PA_dom_sf"/>
</dbReference>
<dbReference type="eggNOG" id="KOG4266">
    <property type="taxonomic scope" value="Eukaryota"/>
</dbReference>
<dbReference type="CDD" id="cd07489">
    <property type="entry name" value="Peptidases_S8_5"/>
    <property type="match status" value="1"/>
</dbReference>
<dbReference type="KEGG" id="tmn:UCRPA7_7747"/>
<dbReference type="EMBL" id="KB933320">
    <property type="protein sequence ID" value="EON96749.1"/>
    <property type="molecule type" value="Genomic_DNA"/>
</dbReference>
<feature type="domain" description="Peptidase S8/S53" evidence="10">
    <location>
        <begin position="137"/>
        <end position="531"/>
    </location>
</feature>
<evidence type="ECO:0000256" key="9">
    <source>
        <dbReference type="SAM" id="SignalP"/>
    </source>
</evidence>
<feature type="domain" description="C5a peptidase/Subtilisin-like protease SBT2-like Fn3-like" evidence="12">
    <location>
        <begin position="600"/>
        <end position="714"/>
    </location>
</feature>
<evidence type="ECO:0000256" key="5">
    <source>
        <dbReference type="ARBA" id="ARBA00022801"/>
    </source>
</evidence>
<reference evidence="14" key="1">
    <citation type="journal article" date="2013" name="Genome Announc.">
        <title>Draft genome sequence of the ascomycete Phaeoacremonium aleophilum strain UCR-PA7, a causal agent of the esca disease complex in grapevines.</title>
        <authorList>
            <person name="Blanco-Ulate B."/>
            <person name="Rolshausen P."/>
            <person name="Cantu D."/>
        </authorList>
    </citation>
    <scope>NUCLEOTIDE SEQUENCE [LARGE SCALE GENOMIC DNA]</scope>
    <source>
        <strain evidence="14">UCR-PA7</strain>
    </source>
</reference>
<sequence length="865" mass="93040">MYLLSLLAALPAAGVYAAEQLEQKLVPIKEATIRAPNKYILEVPAADINTVSTKLANSGAKIIKTFKSEVFTGLSVESTKDNVDSLGLISQVTKAWPAARYSLGITPEGFADDAAAANYSAHAYTGVDKAHAAGITGKGVKVAIVDTGTDYTHPALGGGFGPGFKVAGGYDLVGDGEWPYYSDKEPDSDPKDSLGHGTHVAGIVAGKTEWFTGVAPDATIMSYKVFAAYDSTDEDTLIDAFLMAYNDGADIITSSIGGPSGFSDGPWALVASRLVGQGVVVTIAAGNSGQDGVFYGSSGSSGKGVVAVASMDPNVRAALPFKASFVKDGQVNVTNVGYLQGNQGDPWDVVGWSIYPISYNTTDEAQACSALPADTPDLSGYVVLARRGGCLFAQKQANLYKFGAQYILFYDTDQPMNYPTTTDYRSEIAMIEAAAGEAMIAHIKDGGNVTADFTYYPDWMVGVYNSAGGIPSYYTTWGGTYELEIKPDVAAPGANILSSYPGDQWAIMSGTSMATPYVAGIAALYISAFGGRAVHGNAIAKQITNRIVSSGRALPWQTMPPDANPVDYGYWAPVPQVGSGLVDAWRVLNYTTQLTFDNFALNDTGHHSRYQKVQITNNGKTPVTYTFSLQAAGGFDSQSSYPSFLDALWDIEPKTYVPTVSFPSGTFTVKPGESKAAQFNFAPPTGYDEAQLPIYSGKVLISGSNGEELSIPYMGAGFDLKKQLRNTVFSDTTPFQVGGVNRDDIQYFHTYDFNLSWYAQNFPKVYTELKWGTKEIRWDIFEADWKESKWSYPPEIGKNGYVGSATTFTGSNSYWNFDPASMDKEDVLSMPHMRFAALVPFSDPSHSDNWDIWKTPVITVLPYTP</sequence>
<dbReference type="HOGENOM" id="CLU_003559_2_1_1"/>
<dbReference type="RefSeq" id="XP_007918461.1">
    <property type="nucleotide sequence ID" value="XM_007920270.1"/>
</dbReference>
<evidence type="ECO:0000313" key="14">
    <source>
        <dbReference type="Proteomes" id="UP000014074"/>
    </source>
</evidence>
<dbReference type="InterPro" id="IPR015500">
    <property type="entry name" value="Peptidase_S8_subtilisin-rel"/>
</dbReference>
<dbReference type="InterPro" id="IPR050131">
    <property type="entry name" value="Peptidase_S8_subtilisin-like"/>
</dbReference>
<evidence type="ECO:0000256" key="6">
    <source>
        <dbReference type="ARBA" id="ARBA00022825"/>
    </source>
</evidence>